<dbReference type="KEGG" id="loa:LOAG_15782"/>
<proteinExistence type="predicted"/>
<dbReference type="InParanoid" id="A0A1S0TFG5"/>
<gene>
    <name evidence="2" type="ORF">LOAG_15782</name>
</gene>
<keyword evidence="1" id="KW-0175">Coiled coil</keyword>
<evidence type="ECO:0000313" key="2">
    <source>
        <dbReference type="EMBL" id="EFO12749.1"/>
    </source>
</evidence>
<feature type="coiled-coil region" evidence="1">
    <location>
        <begin position="41"/>
        <end position="68"/>
    </location>
</feature>
<protein>
    <submittedName>
        <fullName evidence="2">Uncharacterized protein</fullName>
    </submittedName>
</protein>
<accession>A0A1S0TFG5</accession>
<dbReference type="AlphaFoldDB" id="A0A1S0TFG5"/>
<organism evidence="2">
    <name type="scientific">Loa loa</name>
    <name type="common">Eye worm</name>
    <name type="synonym">Filaria loa</name>
    <dbReference type="NCBI Taxonomy" id="7209"/>
    <lineage>
        <taxon>Eukaryota</taxon>
        <taxon>Metazoa</taxon>
        <taxon>Ecdysozoa</taxon>
        <taxon>Nematoda</taxon>
        <taxon>Chromadorea</taxon>
        <taxon>Rhabditida</taxon>
        <taxon>Spirurina</taxon>
        <taxon>Spiruromorpha</taxon>
        <taxon>Filarioidea</taxon>
        <taxon>Onchocercidae</taxon>
        <taxon>Loa</taxon>
    </lineage>
</organism>
<reference evidence="2" key="1">
    <citation type="submission" date="2012-04" db="EMBL/GenBank/DDBJ databases">
        <title>The Genome Sequence of Loa loa.</title>
        <authorList>
            <consortium name="The Broad Institute Genome Sequencing Platform"/>
            <consortium name="Broad Institute Genome Sequencing Center for Infectious Disease"/>
            <person name="Nutman T.B."/>
            <person name="Fink D.L."/>
            <person name="Russ C."/>
            <person name="Young S."/>
            <person name="Zeng Q."/>
            <person name="Gargeya S."/>
            <person name="Alvarado L."/>
            <person name="Berlin A."/>
            <person name="Chapman S.B."/>
            <person name="Chen Z."/>
            <person name="Freedman E."/>
            <person name="Gellesch M."/>
            <person name="Goldberg J."/>
            <person name="Griggs A."/>
            <person name="Gujja S."/>
            <person name="Heilman E.R."/>
            <person name="Heiman D."/>
            <person name="Howarth C."/>
            <person name="Mehta T."/>
            <person name="Neiman D."/>
            <person name="Pearson M."/>
            <person name="Roberts A."/>
            <person name="Saif S."/>
            <person name="Shea T."/>
            <person name="Shenoy N."/>
            <person name="Sisk P."/>
            <person name="Stolte C."/>
            <person name="Sykes S."/>
            <person name="White J."/>
            <person name="Yandava C."/>
            <person name="Haas B."/>
            <person name="Henn M.R."/>
            <person name="Nusbaum C."/>
            <person name="Birren B."/>
        </authorList>
    </citation>
    <scope>NUCLEOTIDE SEQUENCE [LARGE SCALE GENOMIC DNA]</scope>
</reference>
<dbReference type="RefSeq" id="XP_003151320.1">
    <property type="nucleotide sequence ID" value="XM_003151272.1"/>
</dbReference>
<sequence length="98" mass="12290">MENERNYSRKYWELMRKRSEFARIKLKQKLASEITTIHDIERRLKEKKIKQQERADEYRNEVEAMKRRVQARALIVEQQEMLIKMQRYLYFFNLFITS</sequence>
<name>A0A1S0TFG5_LOALO</name>
<dbReference type="EMBL" id="JH714781">
    <property type="protein sequence ID" value="EFO12749.1"/>
    <property type="molecule type" value="Genomic_DNA"/>
</dbReference>
<dbReference type="OrthoDB" id="2150121at2759"/>
<evidence type="ECO:0000256" key="1">
    <source>
        <dbReference type="SAM" id="Coils"/>
    </source>
</evidence>
<dbReference type="GeneID" id="9953278"/>
<dbReference type="CTD" id="9953278"/>